<evidence type="ECO:0000313" key="2">
    <source>
        <dbReference type="Proteomes" id="UP000829447"/>
    </source>
</evidence>
<name>A0ACC5X8W6_PANGG</name>
<gene>
    <name evidence="1" type="ORF">PGIGA_G00077260</name>
</gene>
<dbReference type="EMBL" id="CM040469">
    <property type="protein sequence ID" value="MCI4387702.1"/>
    <property type="molecule type" value="Genomic_DNA"/>
</dbReference>
<keyword evidence="2" id="KW-1185">Reference proteome</keyword>
<evidence type="ECO:0000313" key="1">
    <source>
        <dbReference type="EMBL" id="MCI4387702.1"/>
    </source>
</evidence>
<protein>
    <submittedName>
        <fullName evidence="1">Uncharacterized protein</fullName>
    </submittedName>
</protein>
<organism evidence="1 2">
    <name type="scientific">Pangasianodon gigas</name>
    <name type="common">Mekong giant catfish</name>
    <name type="synonym">Pangasius gigas</name>
    <dbReference type="NCBI Taxonomy" id="30993"/>
    <lineage>
        <taxon>Eukaryota</taxon>
        <taxon>Metazoa</taxon>
        <taxon>Chordata</taxon>
        <taxon>Craniata</taxon>
        <taxon>Vertebrata</taxon>
        <taxon>Euteleostomi</taxon>
        <taxon>Actinopterygii</taxon>
        <taxon>Neopterygii</taxon>
        <taxon>Teleostei</taxon>
        <taxon>Ostariophysi</taxon>
        <taxon>Siluriformes</taxon>
        <taxon>Pangasiidae</taxon>
        <taxon>Pangasianodon</taxon>
    </lineage>
</organism>
<accession>A0ACC5X8W6</accession>
<sequence length="226" mass="26114">MAVEPAGGARLIQKFKLRLIDALCGDPDFLLQHCHSSRLLTQKEYDHIKASAVPWDKARDILDYMMSKDKKRVQIFLSLLKEKDIQEAFPKLEFLKELPLSKSIATGKKRKNSKEKQPEEEVPRKQPNKVKKSSRTVTEKQLMKVARHIGTDWKEVGRVALEISSVKLEQIVEENPHSHRERVFSMLRLWSMREKELASATRLHSLLTQEEFAVTPGSIDFLLEES</sequence>
<comment type="caution">
    <text evidence="1">The sequence shown here is derived from an EMBL/GenBank/DDBJ whole genome shotgun (WGS) entry which is preliminary data.</text>
</comment>
<reference evidence="1 2" key="1">
    <citation type="journal article" date="2022" name="bioRxiv">
        <title>An ancient truncated duplication of the anti-Mullerian hormone receptor type 2 gene is a potential conserved master sex determinant in the Pangasiidae catfish family.</title>
        <authorList>
            <person name="Wen M."/>
            <person name="Pan Q."/>
            <person name="Jouanno E."/>
            <person name="Montfort J."/>
            <person name="Zahm M."/>
            <person name="Cabau C."/>
            <person name="Klopp C."/>
            <person name="Iampietro C."/>
            <person name="Roques C."/>
            <person name="Bouchez O."/>
            <person name="Castinel A."/>
            <person name="Donnadieu C."/>
            <person name="Parrinello H."/>
            <person name="Poncet C."/>
            <person name="Belmonte E."/>
            <person name="Gautier V."/>
            <person name="Avarre J.-C."/>
            <person name="Dugue R."/>
            <person name="Gustiano R."/>
            <person name="Ha T.T.T."/>
            <person name="Campet M."/>
            <person name="Sriphairoj K."/>
            <person name="Ribolli J."/>
            <person name="de Almeida F.L."/>
            <person name="Desvignes T."/>
            <person name="Postlethwait J.H."/>
            <person name="Bucao C.F."/>
            <person name="Robinson-Rechavi M."/>
            <person name="Bobe J."/>
            <person name="Herpin A."/>
            <person name="Guiguen Y."/>
        </authorList>
    </citation>
    <scope>NUCLEOTIDE SEQUENCE [LARGE SCALE GENOMIC DNA]</scope>
    <source>
        <strain evidence="1">YG-Dec2019</strain>
    </source>
</reference>
<proteinExistence type="predicted"/>
<dbReference type="Proteomes" id="UP000829447">
    <property type="component" value="Linkage Group LG16"/>
</dbReference>